<comment type="similarity">
    <text evidence="2">Belongs to the ORC4 family.</text>
</comment>
<keyword evidence="5" id="KW-0238">DNA-binding</keyword>
<dbReference type="InterPro" id="IPR027417">
    <property type="entry name" value="P-loop_NTPase"/>
</dbReference>
<reference evidence="8" key="1">
    <citation type="submission" date="2023-07" db="EMBL/GenBank/DDBJ databases">
        <authorList>
            <consortium name="CYATHOMIX"/>
        </authorList>
    </citation>
    <scope>NUCLEOTIDE SEQUENCE</scope>
    <source>
        <strain evidence="8">N/A</strain>
    </source>
</reference>
<dbReference type="Pfam" id="PF14629">
    <property type="entry name" value="ORC4_C"/>
    <property type="match status" value="1"/>
</dbReference>
<evidence type="ECO:0000256" key="3">
    <source>
        <dbReference type="ARBA" id="ARBA00019083"/>
    </source>
</evidence>
<evidence type="ECO:0000256" key="5">
    <source>
        <dbReference type="ARBA" id="ARBA00023125"/>
    </source>
</evidence>
<dbReference type="EMBL" id="CATQJL010000223">
    <property type="protein sequence ID" value="CAJ0600559.1"/>
    <property type="molecule type" value="Genomic_DNA"/>
</dbReference>
<evidence type="ECO:0000256" key="1">
    <source>
        <dbReference type="ARBA" id="ARBA00004123"/>
    </source>
</evidence>
<dbReference type="InterPro" id="IPR032705">
    <property type="entry name" value="ORC4_C"/>
</dbReference>
<sequence>MRYKILTSCRIVGRHVNAFPEVWNISMRTDLHVQAQRLLENLDCVLVDTEEEKKLLEGVVSRFANSGEGAACVVVGETGSARTTSVRDAVLGFDLDAKLQLISLAHLGSDINALQLLVDATDMNKCVLIVEDADELASRQRQSLLYLLLDMTRRPSSGQWLVFLMVQHQNFIASLEKRVRSRLSTARLLFHPALTIGEYLGAFKTFLSFEQGVGCADWEDFVHMLFSHPKVIKELNYLYSVNNSYKMLKELTSVFLSLYLANNNCGVPAADIFAESVEMVMPSKHNLDGIIGSLSTWTLCALLCVYRRLRLCPQCATVGYRKILQDFRRLGNTVDSRVRVPSDLAVYKELDRLVDLGLLESDTKADNMVFRRCSLNLDGQTLCEMLQEIKFPSAIDYWLDTSAVD</sequence>
<protein>
    <recommendedName>
        <fullName evidence="3">Origin recognition complex subunit 4</fullName>
    </recommendedName>
</protein>
<dbReference type="Gene3D" id="3.40.50.300">
    <property type="entry name" value="P-loop containing nucleotide triphosphate hydrolases"/>
    <property type="match status" value="1"/>
</dbReference>
<evidence type="ECO:0000256" key="2">
    <source>
        <dbReference type="ARBA" id="ARBA00005334"/>
    </source>
</evidence>
<keyword evidence="6" id="KW-0539">Nucleus</keyword>
<evidence type="ECO:0000256" key="6">
    <source>
        <dbReference type="ARBA" id="ARBA00023242"/>
    </source>
</evidence>
<keyword evidence="9" id="KW-1185">Reference proteome</keyword>
<evidence type="ECO:0000313" key="9">
    <source>
        <dbReference type="Proteomes" id="UP001176961"/>
    </source>
</evidence>
<dbReference type="SUPFAM" id="SSF52540">
    <property type="entry name" value="P-loop containing nucleoside triphosphate hydrolases"/>
    <property type="match status" value="1"/>
</dbReference>
<dbReference type="GO" id="GO:0006270">
    <property type="term" value="P:DNA replication initiation"/>
    <property type="evidence" value="ECO:0007669"/>
    <property type="project" value="TreeGrafter"/>
</dbReference>
<dbReference type="AlphaFoldDB" id="A0AA36M665"/>
<dbReference type="InterPro" id="IPR016527">
    <property type="entry name" value="ORC4"/>
</dbReference>
<comment type="subcellular location">
    <subcellularLocation>
        <location evidence="1">Nucleus</location>
    </subcellularLocation>
</comment>
<comment type="caution">
    <text evidence="8">The sequence shown here is derived from an EMBL/GenBank/DDBJ whole genome shotgun (WGS) entry which is preliminary data.</text>
</comment>
<dbReference type="GO" id="GO:0003688">
    <property type="term" value="F:DNA replication origin binding"/>
    <property type="evidence" value="ECO:0007669"/>
    <property type="project" value="TreeGrafter"/>
</dbReference>
<keyword evidence="4" id="KW-0235">DNA replication</keyword>
<name>A0AA36M665_CYLNA</name>
<evidence type="ECO:0000256" key="4">
    <source>
        <dbReference type="ARBA" id="ARBA00022705"/>
    </source>
</evidence>
<evidence type="ECO:0000259" key="7">
    <source>
        <dbReference type="Pfam" id="PF14629"/>
    </source>
</evidence>
<gene>
    <name evidence="8" type="ORF">CYNAS_LOCUS12542</name>
</gene>
<dbReference type="PANTHER" id="PTHR12087">
    <property type="entry name" value="ORIGIN RECOGNITION COMPLEX SUBUNIT 4"/>
    <property type="match status" value="1"/>
</dbReference>
<dbReference type="Proteomes" id="UP001176961">
    <property type="component" value="Unassembled WGS sequence"/>
</dbReference>
<feature type="domain" description="Origin recognition complex subunit 4 C-terminal" evidence="7">
    <location>
        <begin position="216"/>
        <end position="311"/>
    </location>
</feature>
<dbReference type="PANTHER" id="PTHR12087:SF0">
    <property type="entry name" value="ORIGIN RECOGNITION COMPLEX SUBUNIT 4"/>
    <property type="match status" value="1"/>
</dbReference>
<organism evidence="8 9">
    <name type="scientific">Cylicocyclus nassatus</name>
    <name type="common">Nematode worm</name>
    <dbReference type="NCBI Taxonomy" id="53992"/>
    <lineage>
        <taxon>Eukaryota</taxon>
        <taxon>Metazoa</taxon>
        <taxon>Ecdysozoa</taxon>
        <taxon>Nematoda</taxon>
        <taxon>Chromadorea</taxon>
        <taxon>Rhabditida</taxon>
        <taxon>Rhabditina</taxon>
        <taxon>Rhabditomorpha</taxon>
        <taxon>Strongyloidea</taxon>
        <taxon>Strongylidae</taxon>
        <taxon>Cylicocyclus</taxon>
    </lineage>
</organism>
<accession>A0AA36M665</accession>
<evidence type="ECO:0000313" key="8">
    <source>
        <dbReference type="EMBL" id="CAJ0600559.1"/>
    </source>
</evidence>
<dbReference type="GO" id="GO:0005664">
    <property type="term" value="C:nuclear origin of replication recognition complex"/>
    <property type="evidence" value="ECO:0007669"/>
    <property type="project" value="TreeGrafter"/>
</dbReference>
<proteinExistence type="inferred from homology"/>